<dbReference type="InterPro" id="IPR001365">
    <property type="entry name" value="A_deaminase_dom"/>
</dbReference>
<dbReference type="OrthoDB" id="9779574at2"/>
<evidence type="ECO:0000259" key="6">
    <source>
        <dbReference type="Pfam" id="PF00962"/>
    </source>
</evidence>
<dbReference type="GO" id="GO:0016814">
    <property type="term" value="F:hydrolase activity, acting on carbon-nitrogen (but not peptide) bonds, in cyclic amidines"/>
    <property type="evidence" value="ECO:0007669"/>
    <property type="project" value="UniProtKB-ARBA"/>
</dbReference>
<protein>
    <submittedName>
        <fullName evidence="7">Adenosine deaminase</fullName>
        <ecNumber evidence="7">3.5.4.4</ecNumber>
    </submittedName>
</protein>
<evidence type="ECO:0000256" key="4">
    <source>
        <dbReference type="ARBA" id="ARBA00022801"/>
    </source>
</evidence>
<sequence length="337" mass="37958">MDRTAQLDFIRRLPKAELHLHLEGAVSPETLVELSLRHDAGSLTLDQAQALCRYTDFSGFMMAFKAVTERLRTPEDYELITYRMLRRLAQQGVVHAEAYVSVGVVYYWRRIEFEPLFAGMERARLQAEHDFGITLSWIFDAVRHFGPEEAAKVFRKAAEMQRSHPSIAGIGIGGDERRTGAEPFRDLYAEARDAGLHLTAHAGETVGPEGIWGALNIGAERIGHALSAIHDPELIEILAHRQVPLEICVTSNLRTGCCLHIEDHPLRRYFDAGLMVTLNSDDPVLFGSDLESEYLLAEEQFEFTQEHLRELAANSIEASFLPPERKIVLLQQIESIA</sequence>
<dbReference type="NCBIfam" id="TIGR01430">
    <property type="entry name" value="aden_deam"/>
    <property type="match status" value="1"/>
</dbReference>
<comment type="caution">
    <text evidence="7">The sequence shown here is derived from an EMBL/GenBank/DDBJ whole genome shotgun (WGS) entry which is preliminary data.</text>
</comment>
<evidence type="ECO:0000256" key="1">
    <source>
        <dbReference type="ARBA" id="ARBA00001947"/>
    </source>
</evidence>
<dbReference type="RefSeq" id="WP_117301782.1">
    <property type="nucleotide sequence ID" value="NZ_QVQT02000005.1"/>
</dbReference>
<dbReference type="EMBL" id="QVQT01000005">
    <property type="protein sequence ID" value="RFU15892.1"/>
    <property type="molecule type" value="Genomic_DNA"/>
</dbReference>
<keyword evidence="8" id="KW-1185">Reference proteome</keyword>
<comment type="cofactor">
    <cofactor evidence="1">
        <name>Zn(2+)</name>
        <dbReference type="ChEBI" id="CHEBI:29105"/>
    </cofactor>
</comment>
<gene>
    <name evidence="7" type="primary">add</name>
    <name evidence="7" type="ORF">D0Y96_15830</name>
</gene>
<proteinExistence type="inferred from homology"/>
<dbReference type="PANTHER" id="PTHR43114">
    <property type="entry name" value="ADENINE DEAMINASE"/>
    <property type="match status" value="1"/>
</dbReference>
<feature type="domain" description="Adenosine deaminase" evidence="6">
    <location>
        <begin position="14"/>
        <end position="334"/>
    </location>
</feature>
<dbReference type="Pfam" id="PF00962">
    <property type="entry name" value="A_deaminase"/>
    <property type="match status" value="1"/>
</dbReference>
<organism evidence="7 8">
    <name type="scientific">Paracidobacterium acidisoli</name>
    <dbReference type="NCBI Taxonomy" id="2303751"/>
    <lineage>
        <taxon>Bacteria</taxon>
        <taxon>Pseudomonadati</taxon>
        <taxon>Acidobacteriota</taxon>
        <taxon>Terriglobia</taxon>
        <taxon>Terriglobales</taxon>
        <taxon>Acidobacteriaceae</taxon>
        <taxon>Paracidobacterium</taxon>
    </lineage>
</organism>
<evidence type="ECO:0000313" key="8">
    <source>
        <dbReference type="Proteomes" id="UP000264702"/>
    </source>
</evidence>
<dbReference type="AlphaFoldDB" id="A0A372ILR2"/>
<dbReference type="SUPFAM" id="SSF51556">
    <property type="entry name" value="Metallo-dependent hydrolases"/>
    <property type="match status" value="1"/>
</dbReference>
<evidence type="ECO:0000256" key="2">
    <source>
        <dbReference type="ARBA" id="ARBA00006676"/>
    </source>
</evidence>
<keyword evidence="5" id="KW-0862">Zinc</keyword>
<dbReference type="InterPro" id="IPR006330">
    <property type="entry name" value="Ado/ade_deaminase"/>
</dbReference>
<keyword evidence="4 7" id="KW-0378">Hydrolase</keyword>
<evidence type="ECO:0000313" key="7">
    <source>
        <dbReference type="EMBL" id="RFU15892.1"/>
    </source>
</evidence>
<name>A0A372ILR2_9BACT</name>
<evidence type="ECO:0000256" key="5">
    <source>
        <dbReference type="ARBA" id="ARBA00022833"/>
    </source>
</evidence>
<reference evidence="7 8" key="1">
    <citation type="submission" date="2018-08" db="EMBL/GenBank/DDBJ databases">
        <title>Acidipila sp. 4G-K13, an acidobacterium isolated from forest soil.</title>
        <authorList>
            <person name="Gao Z.-H."/>
            <person name="Qiu L.-H."/>
        </authorList>
    </citation>
    <scope>NUCLEOTIDE SEQUENCE [LARGE SCALE GENOMIC DNA]</scope>
    <source>
        <strain evidence="7 8">4G-K13</strain>
    </source>
</reference>
<dbReference type="PANTHER" id="PTHR43114:SF6">
    <property type="entry name" value="ADENINE DEAMINASE"/>
    <property type="match status" value="1"/>
</dbReference>
<evidence type="ECO:0000256" key="3">
    <source>
        <dbReference type="ARBA" id="ARBA00022723"/>
    </source>
</evidence>
<dbReference type="Gene3D" id="3.20.20.140">
    <property type="entry name" value="Metal-dependent hydrolases"/>
    <property type="match status" value="1"/>
</dbReference>
<comment type="similarity">
    <text evidence="2">Belongs to the metallo-dependent hydrolases superfamily. Adenosine and AMP deaminases family.</text>
</comment>
<keyword evidence="3" id="KW-0479">Metal-binding</keyword>
<dbReference type="EC" id="3.5.4.4" evidence="7"/>
<accession>A0A372ILR2</accession>
<dbReference type="GO" id="GO:0046872">
    <property type="term" value="F:metal ion binding"/>
    <property type="evidence" value="ECO:0007669"/>
    <property type="project" value="UniProtKB-KW"/>
</dbReference>
<dbReference type="Proteomes" id="UP000264702">
    <property type="component" value="Unassembled WGS sequence"/>
</dbReference>
<dbReference type="InterPro" id="IPR032466">
    <property type="entry name" value="Metal_Hydrolase"/>
</dbReference>
<dbReference type="GO" id="GO:0019239">
    <property type="term" value="F:deaminase activity"/>
    <property type="evidence" value="ECO:0007669"/>
    <property type="project" value="InterPro"/>
</dbReference>